<evidence type="ECO:0000259" key="7">
    <source>
        <dbReference type="PROSITE" id="PS00745"/>
    </source>
</evidence>
<dbReference type="Pfam" id="PF00472">
    <property type="entry name" value="RF-1"/>
    <property type="match status" value="1"/>
</dbReference>
<comment type="PTM">
    <text evidence="4">Methylated by PrmC. Methylation increases the termination efficiency of RF2.</text>
</comment>
<accession>I4B5R7</accession>
<dbReference type="InterPro" id="IPR005139">
    <property type="entry name" value="PCRF"/>
</dbReference>
<dbReference type="InterPro" id="IPR004374">
    <property type="entry name" value="PrfB"/>
</dbReference>
<dbReference type="Pfam" id="PF03462">
    <property type="entry name" value="PCRF"/>
    <property type="match status" value="1"/>
</dbReference>
<dbReference type="KEGG" id="tpx:Turpa_1977"/>
<dbReference type="InterPro" id="IPR000352">
    <property type="entry name" value="Pep_chain_release_fac_I"/>
</dbReference>
<keyword evidence="9" id="KW-1185">Reference proteome</keyword>
<evidence type="ECO:0000256" key="6">
    <source>
        <dbReference type="SAM" id="Coils"/>
    </source>
</evidence>
<evidence type="ECO:0000256" key="4">
    <source>
        <dbReference type="HAMAP-Rule" id="MF_00094"/>
    </source>
</evidence>
<dbReference type="InterPro" id="IPR045853">
    <property type="entry name" value="Pep_chain_release_fac_I_sf"/>
</dbReference>
<dbReference type="PATRIC" id="fig|869212.3.peg.1981"/>
<dbReference type="STRING" id="869212.Turpa_1977"/>
<keyword evidence="3 4" id="KW-0648">Protein biosynthesis</keyword>
<comment type="function">
    <text evidence="4">Peptide chain release factor 2 directs the termination of translation in response to the peptide chain termination codons UGA and UAA.</text>
</comment>
<organism evidence="8 9">
    <name type="scientific">Turneriella parva (strain ATCC BAA-1111 / DSM 21527 / NCTC 11395 / H)</name>
    <name type="common">Leptospira parva</name>
    <dbReference type="NCBI Taxonomy" id="869212"/>
    <lineage>
        <taxon>Bacteria</taxon>
        <taxon>Pseudomonadati</taxon>
        <taxon>Spirochaetota</taxon>
        <taxon>Spirochaetia</taxon>
        <taxon>Leptospirales</taxon>
        <taxon>Leptospiraceae</taxon>
        <taxon>Turneriella</taxon>
    </lineage>
</organism>
<protein>
    <recommendedName>
        <fullName evidence="4 5">Peptide chain release factor 2</fullName>
        <shortName evidence="4">RF-2</shortName>
    </recommendedName>
</protein>
<evidence type="ECO:0000313" key="8">
    <source>
        <dbReference type="EMBL" id="AFM12624.1"/>
    </source>
</evidence>
<evidence type="ECO:0000256" key="5">
    <source>
        <dbReference type="NCBIfam" id="TIGR00020"/>
    </source>
</evidence>
<evidence type="ECO:0000256" key="3">
    <source>
        <dbReference type="ARBA" id="ARBA00022917"/>
    </source>
</evidence>
<evidence type="ECO:0000256" key="2">
    <source>
        <dbReference type="ARBA" id="ARBA00022481"/>
    </source>
</evidence>
<dbReference type="SMART" id="SM00937">
    <property type="entry name" value="PCRF"/>
    <property type="match status" value="1"/>
</dbReference>
<keyword evidence="6" id="KW-0175">Coiled coil</keyword>
<dbReference type="AlphaFoldDB" id="I4B5R7"/>
<feature type="modified residue" description="N5-methylglutamine" evidence="4">
    <location>
        <position position="256"/>
    </location>
</feature>
<keyword evidence="2 4" id="KW-0488">Methylation</keyword>
<dbReference type="PROSITE" id="PS00745">
    <property type="entry name" value="RF_PROK_I"/>
    <property type="match status" value="1"/>
</dbReference>
<dbReference type="PANTHER" id="PTHR43116">
    <property type="entry name" value="PEPTIDE CHAIN RELEASE FACTOR 2"/>
    <property type="match status" value="1"/>
</dbReference>
<dbReference type="SUPFAM" id="SSF75620">
    <property type="entry name" value="Release factor"/>
    <property type="match status" value="1"/>
</dbReference>
<proteinExistence type="inferred from homology"/>
<gene>
    <name evidence="4" type="primary">prfB</name>
    <name evidence="8" type="ordered locus">Turpa_1977</name>
</gene>
<reference evidence="8 9" key="1">
    <citation type="submission" date="2012-06" db="EMBL/GenBank/DDBJ databases">
        <title>The complete chromosome of genome of Turneriella parva DSM 21527.</title>
        <authorList>
            <consortium name="US DOE Joint Genome Institute (JGI-PGF)"/>
            <person name="Lucas S."/>
            <person name="Han J."/>
            <person name="Lapidus A."/>
            <person name="Bruce D."/>
            <person name="Goodwin L."/>
            <person name="Pitluck S."/>
            <person name="Peters L."/>
            <person name="Kyrpides N."/>
            <person name="Mavromatis K."/>
            <person name="Ivanova N."/>
            <person name="Mikhailova N."/>
            <person name="Chertkov O."/>
            <person name="Detter J.C."/>
            <person name="Tapia R."/>
            <person name="Han C."/>
            <person name="Land M."/>
            <person name="Hauser L."/>
            <person name="Markowitz V."/>
            <person name="Cheng J.-F."/>
            <person name="Hugenholtz P."/>
            <person name="Woyke T."/>
            <person name="Wu D."/>
            <person name="Gronow S."/>
            <person name="Wellnitz S."/>
            <person name="Brambilla E."/>
            <person name="Klenk H.-P."/>
            <person name="Eisen J.A."/>
        </authorList>
    </citation>
    <scope>NUCLEOTIDE SEQUENCE [LARGE SCALE GENOMIC DNA]</scope>
    <source>
        <strain evidence="9">ATCC BAA-1111 / DSM 21527 / NCTC 11395 / H</strain>
    </source>
</reference>
<dbReference type="HAMAP" id="MF_00094">
    <property type="entry name" value="Rel_fac_2"/>
    <property type="match status" value="1"/>
</dbReference>
<dbReference type="RefSeq" id="WP_014803131.1">
    <property type="nucleotide sequence ID" value="NC_018020.1"/>
</dbReference>
<comment type="subcellular location">
    <subcellularLocation>
        <location evidence="4">Cytoplasm</location>
    </subcellularLocation>
</comment>
<dbReference type="OrthoDB" id="9806673at2"/>
<dbReference type="Gene3D" id="3.30.160.20">
    <property type="match status" value="1"/>
</dbReference>
<dbReference type="FunFam" id="3.30.160.20:FF:000010">
    <property type="entry name" value="Peptide chain release factor 2"/>
    <property type="match status" value="1"/>
</dbReference>
<sequence>MAQSLKEVKGSLAALRDQIDARYTELNLKDVEAELGDLNKKMEDPRLFADDSRVGEVRELQTRIAVLERKISSWKALKAEIADALEYAEIAEMENAENMAAELEQRGTDARATFDKLDLESLLTGPDDMNNAFVNIHPGAGGTESQDWADMLTRAYMRYGEKAGFNVELIDYQEGEEAGIKNATILVSGPNAYGYLKAENGIHRLVRISPFDSNKRRHTSFAAVHVSPEISDDVEIEVLEKDLRIDVYRASGAGGQHVNKTESAVRMTHLPTGVVVSSQTQRSQIQNRLTCMKMLKARLYEMARAEKEAEIESRSGERKDISWGNQIRSYVFHPYSMVKDLRTGEETSQVQNVMDGDFGPFIDAFLRNKKRN</sequence>
<dbReference type="PANTHER" id="PTHR43116:SF3">
    <property type="entry name" value="CLASS I PEPTIDE CHAIN RELEASE FACTOR"/>
    <property type="match status" value="1"/>
</dbReference>
<evidence type="ECO:0000256" key="1">
    <source>
        <dbReference type="ARBA" id="ARBA00010835"/>
    </source>
</evidence>
<dbReference type="Proteomes" id="UP000006048">
    <property type="component" value="Chromosome"/>
</dbReference>
<dbReference type="Gene3D" id="3.30.70.1660">
    <property type="match status" value="1"/>
</dbReference>
<dbReference type="Gene3D" id="1.20.58.410">
    <property type="entry name" value="Release factor"/>
    <property type="match status" value="1"/>
</dbReference>
<dbReference type="NCBIfam" id="TIGR00020">
    <property type="entry name" value="prfB"/>
    <property type="match status" value="1"/>
</dbReference>
<name>I4B5R7_TURPD</name>
<feature type="coiled-coil region" evidence="6">
    <location>
        <begin position="21"/>
        <end position="113"/>
    </location>
</feature>
<feature type="domain" description="Prokaryotic-type class I peptide chain release factors" evidence="7">
    <location>
        <begin position="249"/>
        <end position="265"/>
    </location>
</feature>
<dbReference type="GO" id="GO:0016149">
    <property type="term" value="F:translation release factor activity, codon specific"/>
    <property type="evidence" value="ECO:0007669"/>
    <property type="project" value="UniProtKB-UniRule"/>
</dbReference>
<evidence type="ECO:0000313" key="9">
    <source>
        <dbReference type="Proteomes" id="UP000006048"/>
    </source>
</evidence>
<comment type="similarity">
    <text evidence="1 4">Belongs to the prokaryotic/mitochondrial release factor family.</text>
</comment>
<dbReference type="GO" id="GO:0005737">
    <property type="term" value="C:cytoplasm"/>
    <property type="evidence" value="ECO:0007669"/>
    <property type="project" value="UniProtKB-SubCell"/>
</dbReference>
<keyword evidence="4" id="KW-0963">Cytoplasm</keyword>
<dbReference type="HOGENOM" id="CLU_036856_0_1_12"/>
<dbReference type="EMBL" id="CP002959">
    <property type="protein sequence ID" value="AFM12624.1"/>
    <property type="molecule type" value="Genomic_DNA"/>
</dbReference>